<protein>
    <recommendedName>
        <fullName evidence="11">Probable inosine/xanthosine triphosphatase</fullName>
        <shortName evidence="11">ITPase/XTPase</shortName>
        <ecNumber evidence="11">3.6.1.73</ecNumber>
    </recommendedName>
    <alternativeName>
        <fullName evidence="11">Non-canonical purine NTP phosphatase</fullName>
    </alternativeName>
    <alternativeName>
        <fullName evidence="11">Non-standard purine NTP phosphatase</fullName>
    </alternativeName>
    <alternativeName>
        <fullName evidence="11">Nucleoside-triphosphate phosphatase</fullName>
        <shortName evidence="11">NTPase</shortName>
    </alternativeName>
</protein>
<evidence type="ECO:0000256" key="1">
    <source>
        <dbReference type="ARBA" id="ARBA00001936"/>
    </source>
</evidence>
<reference evidence="13 14" key="1">
    <citation type="journal article" date="2011" name="J. Bacteriol.">
        <title>Complete Genome Sequence of Alicyclobacillus acidocaldarius Strain Tc-4-1.</title>
        <authorList>
            <person name="Chen Y."/>
            <person name="He Y."/>
            <person name="Zhang B."/>
            <person name="Yang J."/>
            <person name="Li W."/>
            <person name="Dong Z."/>
            <person name="Hu S."/>
        </authorList>
    </citation>
    <scope>NUCLEOTIDE SEQUENCE [LARGE SCALE GENOMIC DNA]</scope>
    <source>
        <strain evidence="13 14">Tc-4-1</strain>
    </source>
</reference>
<dbReference type="SUPFAM" id="SSF52972">
    <property type="entry name" value="ITPase-like"/>
    <property type="match status" value="1"/>
</dbReference>
<evidence type="ECO:0000256" key="6">
    <source>
        <dbReference type="ARBA" id="ARBA00023080"/>
    </source>
</evidence>
<evidence type="ECO:0000259" key="12">
    <source>
        <dbReference type="Pfam" id="PF01931"/>
    </source>
</evidence>
<dbReference type="HAMAP" id="MF_00648">
    <property type="entry name" value="Non_canon_purine_NTPase_YjjX"/>
    <property type="match status" value="1"/>
</dbReference>
<evidence type="ECO:0000313" key="14">
    <source>
        <dbReference type="Proteomes" id="UP000000292"/>
    </source>
</evidence>
<comment type="cofactor">
    <cofactor evidence="11">
        <name>Mg(2+)</name>
        <dbReference type="ChEBI" id="CHEBI:18420"/>
    </cofactor>
    <cofactor evidence="11">
        <name>Mn(2+)</name>
        <dbReference type="ChEBI" id="CHEBI:29035"/>
    </cofactor>
    <text evidence="11">Binds 1 divalent metal cation per subunit; can use either Mg(2+) or Mn(2+).</text>
</comment>
<dbReference type="Pfam" id="PF01931">
    <property type="entry name" value="NTPase_I-T"/>
    <property type="match status" value="1"/>
</dbReference>
<evidence type="ECO:0000256" key="8">
    <source>
        <dbReference type="ARBA" id="ARBA00048174"/>
    </source>
</evidence>
<dbReference type="PATRIC" id="fig|1048834.4.peg.1448"/>
<evidence type="ECO:0000256" key="3">
    <source>
        <dbReference type="ARBA" id="ARBA00022741"/>
    </source>
</evidence>
<dbReference type="Proteomes" id="UP000000292">
    <property type="component" value="Chromosome"/>
</dbReference>
<evidence type="ECO:0000256" key="4">
    <source>
        <dbReference type="ARBA" id="ARBA00022801"/>
    </source>
</evidence>
<keyword evidence="3 11" id="KW-0547">Nucleotide-binding</keyword>
<dbReference type="FunFam" id="3.90.950.10:FF:000002">
    <property type="entry name" value="Inosine/xanthosine triphosphatase"/>
    <property type="match status" value="1"/>
</dbReference>
<feature type="domain" description="Non-canonical purine NTP phosphatase/PRRC1" evidence="12">
    <location>
        <begin position="12"/>
        <end position="171"/>
    </location>
</feature>
<keyword evidence="5 11" id="KW-0460">Magnesium</keyword>
<organism evidence="13 14">
    <name type="scientific">Alicyclobacillus acidocaldarius (strain Tc-4-1)</name>
    <name type="common">Bacillus acidocaldarius</name>
    <dbReference type="NCBI Taxonomy" id="1048834"/>
    <lineage>
        <taxon>Bacteria</taxon>
        <taxon>Bacillati</taxon>
        <taxon>Bacillota</taxon>
        <taxon>Bacilli</taxon>
        <taxon>Bacillales</taxon>
        <taxon>Alicyclobacillaceae</taxon>
        <taxon>Alicyclobacillus</taxon>
    </lineage>
</organism>
<evidence type="ECO:0000256" key="11">
    <source>
        <dbReference type="HAMAP-Rule" id="MF_00648"/>
    </source>
</evidence>
<evidence type="ECO:0000256" key="10">
    <source>
        <dbReference type="ARBA" id="ARBA00060855"/>
    </source>
</evidence>
<dbReference type="GO" id="GO:0103023">
    <property type="term" value="F:ITPase activity"/>
    <property type="evidence" value="ECO:0007669"/>
    <property type="project" value="UniProtKB-EC"/>
</dbReference>
<comment type="catalytic activity">
    <reaction evidence="9 11">
        <text>XTP + H2O = XDP + phosphate + H(+)</text>
        <dbReference type="Rhea" id="RHEA:28406"/>
        <dbReference type="ChEBI" id="CHEBI:15377"/>
        <dbReference type="ChEBI" id="CHEBI:15378"/>
        <dbReference type="ChEBI" id="CHEBI:43474"/>
        <dbReference type="ChEBI" id="CHEBI:59884"/>
        <dbReference type="ChEBI" id="CHEBI:61314"/>
        <dbReference type="EC" id="3.6.1.73"/>
    </reaction>
</comment>
<comment type="catalytic activity">
    <reaction evidence="8 11">
        <text>ITP + H2O = IDP + phosphate + H(+)</text>
        <dbReference type="Rhea" id="RHEA:28330"/>
        <dbReference type="ChEBI" id="CHEBI:15377"/>
        <dbReference type="ChEBI" id="CHEBI:15378"/>
        <dbReference type="ChEBI" id="CHEBI:43474"/>
        <dbReference type="ChEBI" id="CHEBI:58280"/>
        <dbReference type="ChEBI" id="CHEBI:61402"/>
        <dbReference type="EC" id="3.6.1.73"/>
    </reaction>
</comment>
<dbReference type="GO" id="GO:0009117">
    <property type="term" value="P:nucleotide metabolic process"/>
    <property type="evidence" value="ECO:0007669"/>
    <property type="project" value="UniProtKB-KW"/>
</dbReference>
<evidence type="ECO:0000256" key="2">
    <source>
        <dbReference type="ARBA" id="ARBA00022723"/>
    </source>
</evidence>
<proteinExistence type="inferred from homology"/>
<dbReference type="eggNOG" id="COG1986">
    <property type="taxonomic scope" value="Bacteria"/>
</dbReference>
<accession>F8IJU5</accession>
<dbReference type="AlphaFoldDB" id="F8IJU5"/>
<comment type="caution">
    <text evidence="11">Lacks conserved residue(s) required for the propagation of feature annotation.</text>
</comment>
<comment type="function">
    <text evidence="11">Phosphatase that hydrolyzes non-canonical purine nucleotides such as XTP and ITP to their respective diphosphate derivatives. Probably excludes non-canonical purines from DNA/RNA precursor pool, thus preventing their incorporation into DNA/RNA and avoiding chromosomal lesions.</text>
</comment>
<keyword evidence="2 11" id="KW-0479">Metal-binding</keyword>
<evidence type="ECO:0000256" key="7">
    <source>
        <dbReference type="ARBA" id="ARBA00023211"/>
    </source>
</evidence>
<keyword evidence="4 11" id="KW-0378">Hydrolase</keyword>
<comment type="similarity">
    <text evidence="10 11">Belongs to the YjjX NTPase family.</text>
</comment>
<dbReference type="EMBL" id="CP002902">
    <property type="protein sequence ID" value="AEJ43457.1"/>
    <property type="molecule type" value="Genomic_DNA"/>
</dbReference>
<evidence type="ECO:0000256" key="9">
    <source>
        <dbReference type="ARBA" id="ARBA00048781"/>
    </source>
</evidence>
<dbReference type="PANTHER" id="PTHR34699:SF2">
    <property type="entry name" value="NON-CANONICAL PURINE NTP PHOSPHATASE_PRRC1 DOMAIN-CONTAINING PROTEIN"/>
    <property type="match status" value="1"/>
</dbReference>
<keyword evidence="6 11" id="KW-0546">Nucleotide metabolism</keyword>
<evidence type="ECO:0000256" key="5">
    <source>
        <dbReference type="ARBA" id="ARBA00022842"/>
    </source>
</evidence>
<dbReference type="RefSeq" id="WP_014464327.1">
    <property type="nucleotide sequence ID" value="NC_017167.1"/>
</dbReference>
<comment type="subunit">
    <text evidence="11">Homodimer.</text>
</comment>
<dbReference type="STRING" id="1048834.TC41_1525"/>
<dbReference type="InterPro" id="IPR029001">
    <property type="entry name" value="ITPase-like_fam"/>
</dbReference>
<dbReference type="InterPro" id="IPR026533">
    <property type="entry name" value="NTPase/PRRC1"/>
</dbReference>
<dbReference type="InterPro" id="IPR050299">
    <property type="entry name" value="YjjX_NTPase"/>
</dbReference>
<dbReference type="EC" id="3.6.1.73" evidence="11"/>
<dbReference type="Gene3D" id="3.90.950.10">
    <property type="match status" value="1"/>
</dbReference>
<dbReference type="OrthoDB" id="164951at2"/>
<dbReference type="HOGENOM" id="CLU_087417_1_0_9"/>
<dbReference type="GO" id="GO:0000166">
    <property type="term" value="F:nucleotide binding"/>
    <property type="evidence" value="ECO:0007669"/>
    <property type="project" value="UniProtKB-KW"/>
</dbReference>
<keyword evidence="7 11" id="KW-0464">Manganese</keyword>
<name>F8IJU5_ALIAT</name>
<evidence type="ECO:0000313" key="13">
    <source>
        <dbReference type="EMBL" id="AEJ43457.1"/>
    </source>
</evidence>
<dbReference type="KEGG" id="aad:TC41_1525"/>
<reference evidence="14" key="2">
    <citation type="submission" date="2011-06" db="EMBL/GenBank/DDBJ databases">
        <title>The complete genome sequence of Alicyclobacillus acidocaldarius sp. Tc-4-1.</title>
        <authorList>
            <person name="Chen Y."/>
            <person name="He Y."/>
            <person name="Dong Z."/>
            <person name="Hu S."/>
        </authorList>
    </citation>
    <scope>NUCLEOTIDE SEQUENCE [LARGE SCALE GENOMIC DNA]</scope>
    <source>
        <strain evidence="14">Tc-4-1</strain>
    </source>
</reference>
<dbReference type="InterPro" id="IPR002786">
    <property type="entry name" value="Non_canon_purine_NTPase"/>
</dbReference>
<dbReference type="PANTHER" id="PTHR34699">
    <property type="match status" value="1"/>
</dbReference>
<gene>
    <name evidence="13" type="ordered locus">TC41_1525</name>
</gene>
<sequence length="183" mass="19576">MRNEATMRVALGSLNRAKRDAVEQALHAFGVSWEMKCVNVPSGVRAQPLSDEETRRGAVERAKRARKETGAHVGVGLEGGVEETEHGMMLVNWAAVAYGDDEVAVGGGLRMMLPDEIAQGIRAGRELGDVMDAWMGMTGLRHGDGAIGVLTGGRITRSGMFRDALICALAAAFGEARRRDSAR</sequence>
<dbReference type="GO" id="GO:0046872">
    <property type="term" value="F:metal ion binding"/>
    <property type="evidence" value="ECO:0007669"/>
    <property type="project" value="UniProtKB-KW"/>
</dbReference>
<comment type="cofactor">
    <cofactor evidence="1">
        <name>Mn(2+)</name>
        <dbReference type="ChEBI" id="CHEBI:29035"/>
    </cofactor>
</comment>